<name>A0AAW2FQY5_9HYME</name>
<dbReference type="Proteomes" id="UP001430953">
    <property type="component" value="Unassembled WGS sequence"/>
</dbReference>
<feature type="region of interest" description="Disordered" evidence="1">
    <location>
        <begin position="160"/>
        <end position="184"/>
    </location>
</feature>
<feature type="compositionally biased region" description="Basic and acidic residues" evidence="1">
    <location>
        <begin position="160"/>
        <end position="171"/>
    </location>
</feature>
<keyword evidence="4" id="KW-1185">Reference proteome</keyword>
<dbReference type="EMBL" id="JADYXP020000010">
    <property type="protein sequence ID" value="KAL0116295.1"/>
    <property type="molecule type" value="Genomic_DNA"/>
</dbReference>
<proteinExistence type="predicted"/>
<feature type="region of interest" description="Disordered" evidence="1">
    <location>
        <begin position="1"/>
        <end position="25"/>
    </location>
</feature>
<dbReference type="AlphaFoldDB" id="A0AAW2FQY5"/>
<comment type="caution">
    <text evidence="3">The sequence shown here is derived from an EMBL/GenBank/DDBJ whole genome shotgun (WGS) entry which is preliminary data.</text>
</comment>
<feature type="transmembrane region" description="Helical" evidence="2">
    <location>
        <begin position="34"/>
        <end position="55"/>
    </location>
</feature>
<sequence>MPTFRIDTQRGARSERRSHNINKPSLHRPVGGSLAYLSVPLLFSFFFFFSFLRSLGKRGHAETRMGDRDFQTANSIHQSGLDYAALVTERMRRREKERERERRREKRGVHVHVHMERFEGVEGAKEARIEVERNWPWSTLRLDAATAEGTKRARAWIEEEQRQARKKEGAKDRRRRKRGRERERAEGWRITERGETLLGFRSSNEEGGRSNAPRRRWLKAGCLSSFHLCLVPPRLSRTSFRPTRGLEAASSPNATMHISPKTPQQELSSLFLTLFLRSSPKRRNPAGECTRTRILALCYKRSRGWPWRAVAKLTEFSFFVKSFEVSVASVAPFVYLQNAKAQRTPLVQRGSDTYMYIGHENFDTQLFKTASDRITLKTYNFQMHERDLARYQY</sequence>
<gene>
    <name evidence="3" type="ORF">PUN28_011251</name>
</gene>
<accession>A0AAW2FQY5</accession>
<protein>
    <submittedName>
        <fullName evidence="3">Uncharacterized protein</fullName>
    </submittedName>
</protein>
<organism evidence="3 4">
    <name type="scientific">Cardiocondyla obscurior</name>
    <dbReference type="NCBI Taxonomy" id="286306"/>
    <lineage>
        <taxon>Eukaryota</taxon>
        <taxon>Metazoa</taxon>
        <taxon>Ecdysozoa</taxon>
        <taxon>Arthropoda</taxon>
        <taxon>Hexapoda</taxon>
        <taxon>Insecta</taxon>
        <taxon>Pterygota</taxon>
        <taxon>Neoptera</taxon>
        <taxon>Endopterygota</taxon>
        <taxon>Hymenoptera</taxon>
        <taxon>Apocrita</taxon>
        <taxon>Aculeata</taxon>
        <taxon>Formicoidea</taxon>
        <taxon>Formicidae</taxon>
        <taxon>Myrmicinae</taxon>
        <taxon>Cardiocondyla</taxon>
    </lineage>
</organism>
<evidence type="ECO:0000256" key="1">
    <source>
        <dbReference type="SAM" id="MobiDB-lite"/>
    </source>
</evidence>
<evidence type="ECO:0000313" key="3">
    <source>
        <dbReference type="EMBL" id="KAL0116295.1"/>
    </source>
</evidence>
<reference evidence="3 4" key="1">
    <citation type="submission" date="2023-03" db="EMBL/GenBank/DDBJ databases">
        <title>High recombination rates correlate with genetic variation in Cardiocondyla obscurior ants.</title>
        <authorList>
            <person name="Errbii M."/>
        </authorList>
    </citation>
    <scope>NUCLEOTIDE SEQUENCE [LARGE SCALE GENOMIC DNA]</scope>
    <source>
        <strain evidence="3">Alpha-2009</strain>
        <tissue evidence="3">Whole body</tissue>
    </source>
</reference>
<evidence type="ECO:0000256" key="2">
    <source>
        <dbReference type="SAM" id="Phobius"/>
    </source>
</evidence>
<feature type="compositionally biased region" description="Basic and acidic residues" evidence="1">
    <location>
        <begin position="7"/>
        <end position="18"/>
    </location>
</feature>
<keyword evidence="2" id="KW-0472">Membrane</keyword>
<keyword evidence="2" id="KW-0812">Transmembrane</keyword>
<evidence type="ECO:0000313" key="4">
    <source>
        <dbReference type="Proteomes" id="UP001430953"/>
    </source>
</evidence>
<keyword evidence="2" id="KW-1133">Transmembrane helix</keyword>